<accession>A0A2P2MUY1</accession>
<dbReference type="AlphaFoldDB" id="A0A2P2MUY1"/>
<protein>
    <submittedName>
        <fullName evidence="1">E3 ubiquitin-protein ligase UPL2-like</fullName>
    </submittedName>
</protein>
<name>A0A2P2MUY1_RHIMU</name>
<reference evidence="1" key="1">
    <citation type="submission" date="2018-02" db="EMBL/GenBank/DDBJ databases">
        <title>Rhizophora mucronata_Transcriptome.</title>
        <authorList>
            <person name="Meera S.P."/>
            <person name="Sreeshan A."/>
            <person name="Augustine A."/>
        </authorList>
    </citation>
    <scope>NUCLEOTIDE SEQUENCE</scope>
    <source>
        <tissue evidence="1">Leaf</tissue>
    </source>
</reference>
<organism evidence="1">
    <name type="scientific">Rhizophora mucronata</name>
    <name type="common">Asiatic mangrove</name>
    <dbReference type="NCBI Taxonomy" id="61149"/>
    <lineage>
        <taxon>Eukaryota</taxon>
        <taxon>Viridiplantae</taxon>
        <taxon>Streptophyta</taxon>
        <taxon>Embryophyta</taxon>
        <taxon>Tracheophyta</taxon>
        <taxon>Spermatophyta</taxon>
        <taxon>Magnoliopsida</taxon>
        <taxon>eudicotyledons</taxon>
        <taxon>Gunneridae</taxon>
        <taxon>Pentapetalae</taxon>
        <taxon>rosids</taxon>
        <taxon>fabids</taxon>
        <taxon>Malpighiales</taxon>
        <taxon>Rhizophoraceae</taxon>
        <taxon>Rhizophora</taxon>
    </lineage>
</organism>
<proteinExistence type="predicted"/>
<sequence length="133" mass="14472">MLHSDVLLLNNGSRNCLKESNRCSSDSFAFNSNCCDSLAEPPSSSLPTLASKIKAICHRTSRCKRPTSSRTSLLPFPNSASSAVTHRLSFEAARNRRNSTRKSDEKILSSGIALGSSKKDPEALLNPAKAFFR</sequence>
<dbReference type="EMBL" id="GGEC01053540">
    <property type="protein sequence ID" value="MBX34024.1"/>
    <property type="molecule type" value="Transcribed_RNA"/>
</dbReference>
<evidence type="ECO:0000313" key="1">
    <source>
        <dbReference type="EMBL" id="MBX34024.1"/>
    </source>
</evidence>